<organism evidence="3 4">
    <name type="scientific">Thanatephorus cucumeris (strain AG1-IA)</name>
    <name type="common">Rice sheath blight fungus</name>
    <name type="synonym">Rhizoctonia solani</name>
    <dbReference type="NCBI Taxonomy" id="983506"/>
    <lineage>
        <taxon>Eukaryota</taxon>
        <taxon>Fungi</taxon>
        <taxon>Dikarya</taxon>
        <taxon>Basidiomycota</taxon>
        <taxon>Agaricomycotina</taxon>
        <taxon>Agaricomycetes</taxon>
        <taxon>Cantharellales</taxon>
        <taxon>Ceratobasidiaceae</taxon>
        <taxon>Rhizoctonia</taxon>
        <taxon>Rhizoctonia solani AG-1</taxon>
    </lineage>
</organism>
<gene>
    <name evidence="3" type="ORF">AG1IA_00799</name>
</gene>
<dbReference type="Gene3D" id="3.40.50.150">
    <property type="entry name" value="Vaccinia Virus protein VP39"/>
    <property type="match status" value="1"/>
</dbReference>
<evidence type="ECO:0000259" key="2">
    <source>
        <dbReference type="Pfam" id="PF08241"/>
    </source>
</evidence>
<dbReference type="Pfam" id="PF08241">
    <property type="entry name" value="Methyltransf_11"/>
    <property type="match status" value="1"/>
</dbReference>
<feature type="region of interest" description="Disordered" evidence="1">
    <location>
        <begin position="257"/>
        <end position="286"/>
    </location>
</feature>
<dbReference type="Proteomes" id="UP000011668">
    <property type="component" value="Unassembled WGS sequence"/>
</dbReference>
<keyword evidence="3" id="KW-0489">Methyltransferase</keyword>
<evidence type="ECO:0000313" key="3">
    <source>
        <dbReference type="EMBL" id="ELU45165.1"/>
    </source>
</evidence>
<dbReference type="STRING" id="983506.L8X4N2"/>
<dbReference type="EMBL" id="AFRT01000147">
    <property type="protein sequence ID" value="ELU45165.1"/>
    <property type="molecule type" value="Genomic_DNA"/>
</dbReference>
<evidence type="ECO:0000313" key="4">
    <source>
        <dbReference type="Proteomes" id="UP000011668"/>
    </source>
</evidence>
<dbReference type="SUPFAM" id="SSF53335">
    <property type="entry name" value="S-adenosyl-L-methionine-dependent methyltransferases"/>
    <property type="match status" value="1"/>
</dbReference>
<dbReference type="InterPro" id="IPR036477">
    <property type="entry name" value="Formyl_transf_N_sf"/>
</dbReference>
<feature type="region of interest" description="Disordered" evidence="1">
    <location>
        <begin position="649"/>
        <end position="668"/>
    </location>
</feature>
<dbReference type="PANTHER" id="PTHR43388">
    <property type="entry name" value="HYDROGENASE MATURATION FACTOR HOXX"/>
    <property type="match status" value="1"/>
</dbReference>
<dbReference type="GO" id="GO:0032259">
    <property type="term" value="P:methylation"/>
    <property type="evidence" value="ECO:0007669"/>
    <property type="project" value="UniProtKB-KW"/>
</dbReference>
<dbReference type="Gene3D" id="3.40.50.12230">
    <property type="match status" value="1"/>
</dbReference>
<dbReference type="InterPro" id="IPR013216">
    <property type="entry name" value="Methyltransf_11"/>
</dbReference>
<dbReference type="InterPro" id="IPR029063">
    <property type="entry name" value="SAM-dependent_MTases_sf"/>
</dbReference>
<comment type="caution">
    <text evidence="3">The sequence shown here is derived from an EMBL/GenBank/DDBJ whole genome shotgun (WGS) entry which is preliminary data.</text>
</comment>
<accession>L8X4N2</accession>
<feature type="compositionally biased region" description="Acidic residues" evidence="1">
    <location>
        <begin position="257"/>
        <end position="268"/>
    </location>
</feature>
<dbReference type="InterPro" id="IPR047180">
    <property type="entry name" value="HoxX-like"/>
</dbReference>
<sequence>MSQPYIDLTTESDPIYYVDDITDYDGSEADTSSIVTDSTMSTLESTEARYFREVYGRMFPADANLPVLLPSDNSTVTRLELQHLSIKLVLNGNYWGPVRQNLLAVQEMSREFPDVDFVSLDLSPLTPHRPCPNVVFEVYDLYNGFAEPDNSFDVVHLRHAAVPVSVCELMKDFKSLVREVHRVLRPGGIVLFCEYELEVYDAEFPDIPAWASLPGISNALRLARGGLAHQGVNVYVWRDLPEWLPWDSSFWKEENSYEDEDFDTDTESESSVIRSSQSSQSEPDGVRGFTGVQTWANIMPAAPWHPDPRKREVGALVQRVWADVWRNMGSSLQLSGMSEREATEAIRAAVHDIEYPPVRITAKLHTLYAFKVDPYASNHAAFKQGDPIQLGLYAPTVRGFGRTRDKLRANSITNRQLASILNCRLSFPMRILFFVTAHNSLSQRVYTALTDATYGHHSSVEYATSAEAMIEAAELAKPDIILCPFLTRKVPQEVYEKVNLLLPPITRFAHPICCCRRQYLTLIVHPGAPGDAGPSALDWVLMGDTGLLTSAPETLARVASAPLPSKPRSHWAVTVLQAEEEFDKGPVWAWEQFELPQTAEVDGLAYATITKAGLYRAHVTRAALTAVLAALERIEAASVQRAAHDLNAETASQTPDLPCNPTSHAVDETNPSIEPLNPKFPVDLSPPDEAKFSVTLKAPFLGNETHSRPLLRPAERAQGRR</sequence>
<dbReference type="SUPFAM" id="SSF53328">
    <property type="entry name" value="Formyltransferase"/>
    <property type="match status" value="1"/>
</dbReference>
<feature type="compositionally biased region" description="Polar residues" evidence="1">
    <location>
        <begin position="649"/>
        <end position="663"/>
    </location>
</feature>
<protein>
    <submittedName>
        <fullName evidence="3">Methyltransferase domain-containing protein</fullName>
    </submittedName>
</protein>
<keyword evidence="4" id="KW-1185">Reference proteome</keyword>
<dbReference type="CDD" id="cd02440">
    <property type="entry name" value="AdoMet_MTases"/>
    <property type="match status" value="1"/>
</dbReference>
<dbReference type="PANTHER" id="PTHR43388:SF1">
    <property type="entry name" value="HYDROGENASE MATURATION FACTOR HOXX"/>
    <property type="match status" value="1"/>
</dbReference>
<name>L8X4N2_THACA</name>
<dbReference type="GO" id="GO:0008757">
    <property type="term" value="F:S-adenosylmethionine-dependent methyltransferase activity"/>
    <property type="evidence" value="ECO:0007669"/>
    <property type="project" value="InterPro"/>
</dbReference>
<evidence type="ECO:0000256" key="1">
    <source>
        <dbReference type="SAM" id="MobiDB-lite"/>
    </source>
</evidence>
<dbReference type="AlphaFoldDB" id="L8X4N2"/>
<reference evidence="3 4" key="1">
    <citation type="journal article" date="2013" name="Nat. Commun.">
        <title>The evolution and pathogenic mechanisms of the rice sheath blight pathogen.</title>
        <authorList>
            <person name="Zheng A."/>
            <person name="Lin R."/>
            <person name="Xu L."/>
            <person name="Qin P."/>
            <person name="Tang C."/>
            <person name="Ai P."/>
            <person name="Zhang D."/>
            <person name="Liu Y."/>
            <person name="Sun Z."/>
            <person name="Feng H."/>
            <person name="Wang Y."/>
            <person name="Chen Y."/>
            <person name="Liang X."/>
            <person name="Fu R."/>
            <person name="Li Q."/>
            <person name="Zhang J."/>
            <person name="Yu X."/>
            <person name="Xie Z."/>
            <person name="Ding L."/>
            <person name="Guan P."/>
            <person name="Tang J."/>
            <person name="Liang Y."/>
            <person name="Wang S."/>
            <person name="Deng Q."/>
            <person name="Li S."/>
            <person name="Zhu J."/>
            <person name="Wang L."/>
            <person name="Liu H."/>
            <person name="Li P."/>
        </authorList>
    </citation>
    <scope>NUCLEOTIDE SEQUENCE [LARGE SCALE GENOMIC DNA]</scope>
    <source>
        <strain evidence="4">AG-1 IA</strain>
    </source>
</reference>
<dbReference type="OrthoDB" id="2013972at2759"/>
<proteinExistence type="predicted"/>
<feature type="compositionally biased region" description="Low complexity" evidence="1">
    <location>
        <begin position="269"/>
        <end position="282"/>
    </location>
</feature>
<keyword evidence="3" id="KW-0808">Transferase</keyword>
<feature type="domain" description="Methyltransferase type 11" evidence="2">
    <location>
        <begin position="146"/>
        <end position="192"/>
    </location>
</feature>
<dbReference type="HOGENOM" id="CLU_383642_0_0_1"/>